<protein>
    <submittedName>
        <fullName evidence="7">Tryptophan-rich sensory protein</fullName>
    </submittedName>
</protein>
<keyword evidence="8" id="KW-1185">Reference proteome</keyword>
<evidence type="ECO:0000256" key="6">
    <source>
        <dbReference type="SAM" id="Phobius"/>
    </source>
</evidence>
<evidence type="ECO:0000256" key="3">
    <source>
        <dbReference type="ARBA" id="ARBA00022692"/>
    </source>
</evidence>
<feature type="transmembrane region" description="Helical" evidence="6">
    <location>
        <begin position="20"/>
        <end position="42"/>
    </location>
</feature>
<dbReference type="InterPro" id="IPR004307">
    <property type="entry name" value="TspO_MBR"/>
</dbReference>
<reference evidence="7 8" key="1">
    <citation type="submission" date="2020-08" db="EMBL/GenBank/DDBJ databases">
        <title>Novel species isolated from subtropical streams in China.</title>
        <authorList>
            <person name="Lu H."/>
        </authorList>
    </citation>
    <scope>NUCLEOTIDE SEQUENCE [LARGE SCALE GENOMIC DNA]</scope>
    <source>
        <strain evidence="7 8">KACC 16656</strain>
    </source>
</reference>
<keyword evidence="5 6" id="KW-0472">Membrane</keyword>
<evidence type="ECO:0000256" key="5">
    <source>
        <dbReference type="ARBA" id="ARBA00023136"/>
    </source>
</evidence>
<name>A0ABR6X2U0_9BURK</name>
<feature type="transmembrane region" description="Helical" evidence="6">
    <location>
        <begin position="78"/>
        <end position="101"/>
    </location>
</feature>
<dbReference type="PIRSF" id="PIRSF005859">
    <property type="entry name" value="PBR"/>
    <property type="match status" value="1"/>
</dbReference>
<feature type="transmembrane region" description="Helical" evidence="6">
    <location>
        <begin position="49"/>
        <end position="72"/>
    </location>
</feature>
<dbReference type="Gene3D" id="1.20.1260.100">
    <property type="entry name" value="TspO/MBR protein"/>
    <property type="match status" value="1"/>
</dbReference>
<proteinExistence type="inferred from homology"/>
<dbReference type="CDD" id="cd15904">
    <property type="entry name" value="TSPO_MBR"/>
    <property type="match status" value="1"/>
</dbReference>
<dbReference type="Proteomes" id="UP000648257">
    <property type="component" value="Unassembled WGS sequence"/>
</dbReference>
<dbReference type="PANTHER" id="PTHR10057">
    <property type="entry name" value="PERIPHERAL-TYPE BENZODIAZEPINE RECEPTOR"/>
    <property type="match status" value="1"/>
</dbReference>
<organism evidence="7 8">
    <name type="scientific">Undibacterium seohonense</name>
    <dbReference type="NCBI Taxonomy" id="1344950"/>
    <lineage>
        <taxon>Bacteria</taxon>
        <taxon>Pseudomonadati</taxon>
        <taxon>Pseudomonadota</taxon>
        <taxon>Betaproteobacteria</taxon>
        <taxon>Burkholderiales</taxon>
        <taxon>Oxalobacteraceae</taxon>
        <taxon>Undibacterium</taxon>
    </lineage>
</organism>
<dbReference type="EMBL" id="JACOFW010000005">
    <property type="protein sequence ID" value="MBC3806983.1"/>
    <property type="molecule type" value="Genomic_DNA"/>
</dbReference>
<dbReference type="RefSeq" id="WP_186922069.1">
    <property type="nucleotide sequence ID" value="NZ_JACOFW010000005.1"/>
</dbReference>
<comment type="subcellular location">
    <subcellularLocation>
        <location evidence="1">Membrane</location>
        <topology evidence="1">Multi-pass membrane protein</topology>
    </subcellularLocation>
</comment>
<dbReference type="Pfam" id="PF03073">
    <property type="entry name" value="TspO_MBR"/>
    <property type="match status" value="1"/>
</dbReference>
<feature type="transmembrane region" description="Helical" evidence="6">
    <location>
        <begin position="113"/>
        <end position="132"/>
    </location>
</feature>
<dbReference type="InterPro" id="IPR038330">
    <property type="entry name" value="TspO/MBR-related_sf"/>
</dbReference>
<keyword evidence="4 6" id="KW-1133">Transmembrane helix</keyword>
<keyword evidence="3 6" id="KW-0812">Transmembrane</keyword>
<evidence type="ECO:0000256" key="1">
    <source>
        <dbReference type="ARBA" id="ARBA00004141"/>
    </source>
</evidence>
<sequence length="134" mass="15238">MNTVNWYSQLVKPTWSPPSWVFGPVWTVLYMIIAVSYGTVFYRAFTGKISWFVALPFALNLVFNIAFTPIQFGLKNNLLATVDILLVVATLVWALVAVWQASPDLRWVVYANIPYLLWGLFATVLQISITYLNS</sequence>
<gene>
    <name evidence="7" type="ORF">H8K52_06440</name>
</gene>
<evidence type="ECO:0000313" key="7">
    <source>
        <dbReference type="EMBL" id="MBC3806983.1"/>
    </source>
</evidence>
<evidence type="ECO:0000256" key="4">
    <source>
        <dbReference type="ARBA" id="ARBA00022989"/>
    </source>
</evidence>
<dbReference type="PANTHER" id="PTHR10057:SF0">
    <property type="entry name" value="TRANSLOCATOR PROTEIN"/>
    <property type="match status" value="1"/>
</dbReference>
<evidence type="ECO:0000313" key="8">
    <source>
        <dbReference type="Proteomes" id="UP000648257"/>
    </source>
</evidence>
<accession>A0ABR6X2U0</accession>
<evidence type="ECO:0000256" key="2">
    <source>
        <dbReference type="ARBA" id="ARBA00007524"/>
    </source>
</evidence>
<comment type="similarity">
    <text evidence="2">Belongs to the TspO/BZRP family.</text>
</comment>
<comment type="caution">
    <text evidence="7">The sequence shown here is derived from an EMBL/GenBank/DDBJ whole genome shotgun (WGS) entry which is preliminary data.</text>
</comment>